<protein>
    <submittedName>
        <fullName evidence="2">Putative Zn-binding protein involved in type VI secretion</fullName>
    </submittedName>
</protein>
<evidence type="ECO:0000256" key="1">
    <source>
        <dbReference type="SAM" id="MobiDB-lite"/>
    </source>
</evidence>
<name>A0A7W5FSN9_9BURK</name>
<comment type="caution">
    <text evidence="2">The sequence shown here is derived from an EMBL/GenBank/DDBJ whole genome shotgun (WGS) entry which is preliminary data.</text>
</comment>
<dbReference type="RefSeq" id="WP_183439862.1">
    <property type="nucleotide sequence ID" value="NZ_JACHXD010000002.1"/>
</dbReference>
<dbReference type="Proteomes" id="UP000541535">
    <property type="component" value="Unassembled WGS sequence"/>
</dbReference>
<gene>
    <name evidence="2" type="ORF">FHS03_000961</name>
</gene>
<dbReference type="AlphaFoldDB" id="A0A7W5FSN9"/>
<keyword evidence="3" id="KW-1185">Reference proteome</keyword>
<feature type="region of interest" description="Disordered" evidence="1">
    <location>
        <begin position="89"/>
        <end position="115"/>
    </location>
</feature>
<evidence type="ECO:0000313" key="3">
    <source>
        <dbReference type="Proteomes" id="UP000541535"/>
    </source>
</evidence>
<reference evidence="2 3" key="1">
    <citation type="submission" date="2020-08" db="EMBL/GenBank/DDBJ databases">
        <title>Genomic Encyclopedia of Type Strains, Phase III (KMG-III): the genomes of soil and plant-associated and newly described type strains.</title>
        <authorList>
            <person name="Whitman W."/>
        </authorList>
    </citation>
    <scope>NUCLEOTIDE SEQUENCE [LARGE SCALE GENOMIC DNA]</scope>
    <source>
        <strain evidence="2 3">CECT 8897</strain>
    </source>
</reference>
<dbReference type="CDD" id="cd14744">
    <property type="entry name" value="PAAR_CT_2"/>
    <property type="match status" value="1"/>
</dbReference>
<proteinExistence type="predicted"/>
<organism evidence="2 3">
    <name type="scientific">Pseudoduganella violacea</name>
    <dbReference type="NCBI Taxonomy" id="1715466"/>
    <lineage>
        <taxon>Bacteria</taxon>
        <taxon>Pseudomonadati</taxon>
        <taxon>Pseudomonadota</taxon>
        <taxon>Betaproteobacteria</taxon>
        <taxon>Burkholderiales</taxon>
        <taxon>Oxalobacteraceae</taxon>
        <taxon>Telluria group</taxon>
        <taxon>Pseudoduganella</taxon>
    </lineage>
</organism>
<accession>A0A7W5FSN9</accession>
<evidence type="ECO:0000313" key="2">
    <source>
        <dbReference type="EMBL" id="MBB3117935.1"/>
    </source>
</evidence>
<dbReference type="InterPro" id="IPR008727">
    <property type="entry name" value="PAAR_motif"/>
</dbReference>
<dbReference type="Pfam" id="PF05488">
    <property type="entry name" value="PAAR_motif"/>
    <property type="match status" value="1"/>
</dbReference>
<sequence length="478" mass="51683">MARAVICKGDPTSHGGNVLEGNEDATIDGRPIAQRGHQTWCPQCKGKFPIKDGLDFHTFAGIGTAVEGMKTACGAILIATQRQMSIEDQSGTGSVANDVSAKSLDEPEGQETSAALSEWDANVLPGASSVIDGLNYAASGSAPQMLHTAQAGGHYYLPLMLGKMVGLPDERVSAIAAYSQFPDQVSALDGYTNGVRRLMSKQDYEPAQIGEYSERAIHALNGRTTGDNLAFYHNEIAIYKDDDARVGIAMHGLVDSIFHSRSINGVNVAYDAPLGHGLHGSDPDYISEDQARTVAGQLMSAFETVGGVKLSDAQRAQAMASVNAALYRARAVTNEEVEGFNRIEEMYGFGASDFPPKPNERMELNFRKVVKEMLGSEMKVLSPPEDLPTPLWRDKITHEGTLAETRLFIGGSEEEAHIFAKRGMQAAQDIMQDFSQTSAAFSKYKNVKIDQIYDSKVWSLRGVIPGYRTSTPSSSAKF</sequence>
<dbReference type="EMBL" id="JACHXD010000002">
    <property type="protein sequence ID" value="MBB3117935.1"/>
    <property type="molecule type" value="Genomic_DNA"/>
</dbReference>